<dbReference type="AlphaFoldDB" id="A0AAV4EAD3"/>
<gene>
    <name evidence="1" type="ORF">ElyMa_001749300</name>
</gene>
<keyword evidence="2" id="KW-1185">Reference proteome</keyword>
<dbReference type="EMBL" id="BMAT01003563">
    <property type="protein sequence ID" value="GFR57640.1"/>
    <property type="molecule type" value="Genomic_DNA"/>
</dbReference>
<name>A0AAV4EAD3_9GAST</name>
<protein>
    <submittedName>
        <fullName evidence="1">Uncharacterized protein</fullName>
    </submittedName>
</protein>
<evidence type="ECO:0000313" key="1">
    <source>
        <dbReference type="EMBL" id="GFR57640.1"/>
    </source>
</evidence>
<accession>A0AAV4EAD3</accession>
<sequence length="107" mass="11812">MLSVIVSVGYIHARLASATALGDEQFLPSQRCKLRTWSRGRQSALGRRRSVQGPGLTLVLEKGYLHMFICPTQALNDYPALGSERFCQYATVMRSLLLPVVSEGNLS</sequence>
<dbReference type="Proteomes" id="UP000762676">
    <property type="component" value="Unassembled WGS sequence"/>
</dbReference>
<comment type="caution">
    <text evidence="1">The sequence shown here is derived from an EMBL/GenBank/DDBJ whole genome shotgun (WGS) entry which is preliminary data.</text>
</comment>
<proteinExistence type="predicted"/>
<reference evidence="1 2" key="1">
    <citation type="journal article" date="2021" name="Elife">
        <title>Chloroplast acquisition without the gene transfer in kleptoplastic sea slugs, Plakobranchus ocellatus.</title>
        <authorList>
            <person name="Maeda T."/>
            <person name="Takahashi S."/>
            <person name="Yoshida T."/>
            <person name="Shimamura S."/>
            <person name="Takaki Y."/>
            <person name="Nagai Y."/>
            <person name="Toyoda A."/>
            <person name="Suzuki Y."/>
            <person name="Arimoto A."/>
            <person name="Ishii H."/>
            <person name="Satoh N."/>
            <person name="Nishiyama T."/>
            <person name="Hasebe M."/>
            <person name="Maruyama T."/>
            <person name="Minagawa J."/>
            <person name="Obokata J."/>
            <person name="Shigenobu S."/>
        </authorList>
    </citation>
    <scope>NUCLEOTIDE SEQUENCE [LARGE SCALE GENOMIC DNA]</scope>
</reference>
<evidence type="ECO:0000313" key="2">
    <source>
        <dbReference type="Proteomes" id="UP000762676"/>
    </source>
</evidence>
<organism evidence="1 2">
    <name type="scientific">Elysia marginata</name>
    <dbReference type="NCBI Taxonomy" id="1093978"/>
    <lineage>
        <taxon>Eukaryota</taxon>
        <taxon>Metazoa</taxon>
        <taxon>Spiralia</taxon>
        <taxon>Lophotrochozoa</taxon>
        <taxon>Mollusca</taxon>
        <taxon>Gastropoda</taxon>
        <taxon>Heterobranchia</taxon>
        <taxon>Euthyneura</taxon>
        <taxon>Panpulmonata</taxon>
        <taxon>Sacoglossa</taxon>
        <taxon>Placobranchoidea</taxon>
        <taxon>Plakobranchidae</taxon>
        <taxon>Elysia</taxon>
    </lineage>
</organism>